<keyword evidence="1" id="KW-0472">Membrane</keyword>
<evidence type="ECO:0008006" key="4">
    <source>
        <dbReference type="Google" id="ProtNLM"/>
    </source>
</evidence>
<protein>
    <recommendedName>
        <fullName evidence="4">Stage III sporulation protein AG</fullName>
    </recommendedName>
</protein>
<dbReference type="Proteomes" id="UP001596109">
    <property type="component" value="Unassembled WGS sequence"/>
</dbReference>
<keyword evidence="1" id="KW-0812">Transmembrane</keyword>
<evidence type="ECO:0000256" key="1">
    <source>
        <dbReference type="SAM" id="Phobius"/>
    </source>
</evidence>
<proteinExistence type="predicted"/>
<accession>A0ABW0TQ79</accession>
<sequence>MTGHSTGSLNGNGDEMQKPTKKIQMILLGTITVMVIIFINSSLGGIGGEKGEKEENGEFVALEEALMEIEGIGDVTLYFHYENGNAGNPLSDYFSMSTTSPKKGNELQGVLVIAEGAENLEIKSKLLRILSTVLQLPEHRIVVEMKKRGSTNENE</sequence>
<name>A0ABW0TQ79_9BACL</name>
<organism evidence="2 3">
    <name type="scientific">Sporosarcina soli</name>
    <dbReference type="NCBI Taxonomy" id="334736"/>
    <lineage>
        <taxon>Bacteria</taxon>
        <taxon>Bacillati</taxon>
        <taxon>Bacillota</taxon>
        <taxon>Bacilli</taxon>
        <taxon>Bacillales</taxon>
        <taxon>Caryophanaceae</taxon>
        <taxon>Sporosarcina</taxon>
    </lineage>
</organism>
<evidence type="ECO:0000313" key="2">
    <source>
        <dbReference type="EMBL" id="MFC5590976.1"/>
    </source>
</evidence>
<keyword evidence="1" id="KW-1133">Transmembrane helix</keyword>
<comment type="caution">
    <text evidence="2">The sequence shown here is derived from an EMBL/GenBank/DDBJ whole genome shotgun (WGS) entry which is preliminary data.</text>
</comment>
<dbReference type="EMBL" id="JBHSNO010000015">
    <property type="protein sequence ID" value="MFC5590976.1"/>
    <property type="molecule type" value="Genomic_DNA"/>
</dbReference>
<reference evidence="3" key="1">
    <citation type="journal article" date="2019" name="Int. J. Syst. Evol. Microbiol.">
        <title>The Global Catalogue of Microorganisms (GCM) 10K type strain sequencing project: providing services to taxonomists for standard genome sequencing and annotation.</title>
        <authorList>
            <consortium name="The Broad Institute Genomics Platform"/>
            <consortium name="The Broad Institute Genome Sequencing Center for Infectious Disease"/>
            <person name="Wu L."/>
            <person name="Ma J."/>
        </authorList>
    </citation>
    <scope>NUCLEOTIDE SEQUENCE [LARGE SCALE GENOMIC DNA]</scope>
    <source>
        <strain evidence="3">CGMCC 4.1434</strain>
    </source>
</reference>
<keyword evidence="3" id="KW-1185">Reference proteome</keyword>
<gene>
    <name evidence="2" type="ORF">ACFPRA_19030</name>
</gene>
<dbReference type="RefSeq" id="WP_381438191.1">
    <property type="nucleotide sequence ID" value="NZ_JBHSNO010000015.1"/>
</dbReference>
<feature type="transmembrane region" description="Helical" evidence="1">
    <location>
        <begin position="23"/>
        <end position="43"/>
    </location>
</feature>
<evidence type="ECO:0000313" key="3">
    <source>
        <dbReference type="Proteomes" id="UP001596109"/>
    </source>
</evidence>